<proteinExistence type="predicted"/>
<dbReference type="EMBL" id="JAUBDJ010000010">
    <property type="protein sequence ID" value="MDW0118208.1"/>
    <property type="molecule type" value="Genomic_DNA"/>
</dbReference>
<evidence type="ECO:0000259" key="2">
    <source>
        <dbReference type="Pfam" id="PF18902"/>
    </source>
</evidence>
<dbReference type="Proteomes" id="UP001271648">
    <property type="component" value="Unassembled WGS sequence"/>
</dbReference>
<accession>A0AAW9ACA3</accession>
<dbReference type="AlphaFoldDB" id="A0AAW9ACA3"/>
<dbReference type="RefSeq" id="WP_283732399.1">
    <property type="nucleotide sequence ID" value="NZ_CP125968.1"/>
</dbReference>
<keyword evidence="1" id="KW-0472">Membrane</keyword>
<keyword evidence="1" id="KW-0812">Transmembrane</keyword>
<protein>
    <submittedName>
        <fullName evidence="3">DUF5658 family protein</fullName>
    </submittedName>
</protein>
<dbReference type="Pfam" id="PF18902">
    <property type="entry name" value="DUF5658"/>
    <property type="match status" value="1"/>
</dbReference>
<evidence type="ECO:0000256" key="1">
    <source>
        <dbReference type="SAM" id="Phobius"/>
    </source>
</evidence>
<keyword evidence="1" id="KW-1133">Transmembrane helix</keyword>
<keyword evidence="4" id="KW-1185">Reference proteome</keyword>
<reference evidence="3 4" key="1">
    <citation type="submission" date="2023-06" db="EMBL/GenBank/DDBJ databases">
        <title>Sporosarcina sp. nov., isolated from Korean traditional fermented seafood 'Jeotgal'.</title>
        <authorList>
            <person name="Yang A.I."/>
            <person name="Shin N.-R."/>
        </authorList>
    </citation>
    <scope>NUCLEOTIDE SEQUENCE [LARGE SCALE GENOMIC DNA]</scope>
    <source>
        <strain evidence="3 4">KCTC43456</strain>
    </source>
</reference>
<feature type="transmembrane region" description="Helical" evidence="1">
    <location>
        <begin position="14"/>
        <end position="31"/>
    </location>
</feature>
<feature type="domain" description="DUF5658" evidence="2">
    <location>
        <begin position="20"/>
        <end position="106"/>
    </location>
</feature>
<evidence type="ECO:0000313" key="3">
    <source>
        <dbReference type="EMBL" id="MDW0118208.1"/>
    </source>
</evidence>
<name>A0AAW9ACA3_9BACL</name>
<organism evidence="3 4">
    <name type="scientific">Sporosarcina thermotolerans</name>
    <dbReference type="NCBI Taxonomy" id="633404"/>
    <lineage>
        <taxon>Bacteria</taxon>
        <taxon>Bacillati</taxon>
        <taxon>Bacillota</taxon>
        <taxon>Bacilli</taxon>
        <taxon>Bacillales</taxon>
        <taxon>Caryophanaceae</taxon>
        <taxon>Sporosarcina</taxon>
    </lineage>
</organism>
<evidence type="ECO:0000313" key="4">
    <source>
        <dbReference type="Proteomes" id="UP001271648"/>
    </source>
</evidence>
<feature type="transmembrane region" description="Helical" evidence="1">
    <location>
        <begin position="51"/>
        <end position="74"/>
    </location>
</feature>
<gene>
    <name evidence="3" type="ORF">QTL97_14845</name>
</gene>
<sequence>METAKTLPQSKDRLLNTCFLLFCLCLMDALFTDLGLRNGHIQESNPFVRYIYDLSIVLFYFVKLSLPFFLFTLMRFVKPSSNLKNLIVIAIIVYVVVISIHISWIVIMTAFI</sequence>
<comment type="caution">
    <text evidence="3">The sequence shown here is derived from an EMBL/GenBank/DDBJ whole genome shotgun (WGS) entry which is preliminary data.</text>
</comment>
<dbReference type="InterPro" id="IPR043717">
    <property type="entry name" value="DUF5658"/>
</dbReference>
<feature type="transmembrane region" description="Helical" evidence="1">
    <location>
        <begin position="86"/>
        <end position="111"/>
    </location>
</feature>